<keyword evidence="1" id="KW-1133">Transmembrane helix</keyword>
<evidence type="ECO:0000313" key="2">
    <source>
        <dbReference type="EMBL" id="CAD8887096.1"/>
    </source>
</evidence>
<feature type="transmembrane region" description="Helical" evidence="1">
    <location>
        <begin position="71"/>
        <end position="91"/>
    </location>
</feature>
<gene>
    <name evidence="2" type="ORF">CHYS00102_LOCUS14294</name>
</gene>
<dbReference type="EMBL" id="HBFR01019843">
    <property type="protein sequence ID" value="CAD8887096.1"/>
    <property type="molecule type" value="Transcribed_RNA"/>
</dbReference>
<organism evidence="2">
    <name type="scientific">Corethron hystrix</name>
    <dbReference type="NCBI Taxonomy" id="216773"/>
    <lineage>
        <taxon>Eukaryota</taxon>
        <taxon>Sar</taxon>
        <taxon>Stramenopiles</taxon>
        <taxon>Ochrophyta</taxon>
        <taxon>Bacillariophyta</taxon>
        <taxon>Coscinodiscophyceae</taxon>
        <taxon>Corethrophycidae</taxon>
        <taxon>Corethrales</taxon>
        <taxon>Corethraceae</taxon>
        <taxon>Corethron</taxon>
    </lineage>
</organism>
<reference evidence="2" key="1">
    <citation type="submission" date="2021-01" db="EMBL/GenBank/DDBJ databases">
        <authorList>
            <person name="Corre E."/>
            <person name="Pelletier E."/>
            <person name="Niang G."/>
            <person name="Scheremetjew M."/>
            <person name="Finn R."/>
            <person name="Kale V."/>
            <person name="Holt S."/>
            <person name="Cochrane G."/>
            <person name="Meng A."/>
            <person name="Brown T."/>
            <person name="Cohen L."/>
        </authorList>
    </citation>
    <scope>NUCLEOTIDE SEQUENCE</scope>
    <source>
        <strain evidence="2">308</strain>
    </source>
</reference>
<name>A0A7S1BH75_9STRA</name>
<keyword evidence="1" id="KW-0472">Membrane</keyword>
<dbReference type="AlphaFoldDB" id="A0A7S1BH75"/>
<feature type="transmembrane region" description="Helical" evidence="1">
    <location>
        <begin position="15"/>
        <end position="34"/>
    </location>
</feature>
<protein>
    <submittedName>
        <fullName evidence="2">Uncharacterized protein</fullName>
    </submittedName>
</protein>
<keyword evidence="1" id="KW-0812">Transmembrane</keyword>
<sequence>MDCCSSLLDLWFCLLLSHPCILDNVCFWPFLLLIHTPESALLTPIYFCRSIFLFTALSGWIVVPASSTSGFASSSAIHASLIMFVSGLFYFSSTHPNRHC</sequence>
<accession>A0A7S1BH75</accession>
<feature type="transmembrane region" description="Helical" evidence="1">
    <location>
        <begin position="46"/>
        <end position="65"/>
    </location>
</feature>
<evidence type="ECO:0000256" key="1">
    <source>
        <dbReference type="SAM" id="Phobius"/>
    </source>
</evidence>
<proteinExistence type="predicted"/>